<keyword evidence="2" id="KW-1185">Reference proteome</keyword>
<organism evidence="2">
    <name type="scientific">Chlorella variabilis</name>
    <name type="common">Green alga</name>
    <dbReference type="NCBI Taxonomy" id="554065"/>
    <lineage>
        <taxon>Eukaryota</taxon>
        <taxon>Viridiplantae</taxon>
        <taxon>Chlorophyta</taxon>
        <taxon>core chlorophytes</taxon>
        <taxon>Trebouxiophyceae</taxon>
        <taxon>Chlorellales</taxon>
        <taxon>Chlorellaceae</taxon>
        <taxon>Chlorella clade</taxon>
        <taxon>Chlorella</taxon>
    </lineage>
</organism>
<dbReference type="GO" id="GO:0006644">
    <property type="term" value="P:phospholipid metabolic process"/>
    <property type="evidence" value="ECO:0007669"/>
    <property type="project" value="InterPro"/>
</dbReference>
<dbReference type="RefSeq" id="XP_005847617.1">
    <property type="nucleotide sequence ID" value="XM_005847555.1"/>
</dbReference>
<sequence length="139" mass="14314">MAAAAAPPPPSALRLLDDWPAGEAPQSLGEGCVDFTAACDQHDLCYRVVGADKGACDKAFLDALLAECDRALRCVAADVPIPGDVLCGEGGGGGNPLRGACASLAQLYFEGVDRLAGDAFQIDQEEQKQHVAQCQAGAR</sequence>
<dbReference type="GO" id="GO:0050482">
    <property type="term" value="P:arachidonate secretion"/>
    <property type="evidence" value="ECO:0007669"/>
    <property type="project" value="InterPro"/>
</dbReference>
<dbReference type="InParanoid" id="E1ZEL3"/>
<dbReference type="InterPro" id="IPR036444">
    <property type="entry name" value="PLipase_A2_dom_sf"/>
</dbReference>
<dbReference type="Gene3D" id="1.20.90.10">
    <property type="entry name" value="Phospholipase A2 domain"/>
    <property type="match status" value="1"/>
</dbReference>
<dbReference type="AlphaFoldDB" id="E1ZEL3"/>
<evidence type="ECO:0000313" key="2">
    <source>
        <dbReference type="Proteomes" id="UP000008141"/>
    </source>
</evidence>
<gene>
    <name evidence="1" type="ORF">CHLNCDRAFT_133927</name>
</gene>
<dbReference type="GeneID" id="17355150"/>
<dbReference type="SUPFAM" id="SSF48619">
    <property type="entry name" value="Phospholipase A2, PLA2"/>
    <property type="match status" value="1"/>
</dbReference>
<protein>
    <submittedName>
        <fullName evidence="1">Uncharacterized protein</fullName>
    </submittedName>
</protein>
<dbReference type="GO" id="GO:0004623">
    <property type="term" value="F:phospholipase A2 activity"/>
    <property type="evidence" value="ECO:0007669"/>
    <property type="project" value="InterPro"/>
</dbReference>
<reference evidence="1 2" key="1">
    <citation type="journal article" date="2010" name="Plant Cell">
        <title>The Chlorella variabilis NC64A genome reveals adaptation to photosymbiosis, coevolution with viruses, and cryptic sex.</title>
        <authorList>
            <person name="Blanc G."/>
            <person name="Duncan G."/>
            <person name="Agarkova I."/>
            <person name="Borodovsky M."/>
            <person name="Gurnon J."/>
            <person name="Kuo A."/>
            <person name="Lindquist E."/>
            <person name="Lucas S."/>
            <person name="Pangilinan J."/>
            <person name="Polle J."/>
            <person name="Salamov A."/>
            <person name="Terry A."/>
            <person name="Yamada T."/>
            <person name="Dunigan D.D."/>
            <person name="Grigoriev I.V."/>
            <person name="Claverie J.M."/>
            <person name="Van Etten J.L."/>
        </authorList>
    </citation>
    <scope>NUCLEOTIDE SEQUENCE [LARGE SCALE GENOMIC DNA]</scope>
    <source>
        <strain evidence="1 2">NC64A</strain>
    </source>
</reference>
<dbReference type="KEGG" id="cvr:CHLNCDRAFT_133927"/>
<dbReference type="Proteomes" id="UP000008141">
    <property type="component" value="Unassembled WGS sequence"/>
</dbReference>
<dbReference type="EMBL" id="GL433844">
    <property type="protein sequence ID" value="EFN55515.1"/>
    <property type="molecule type" value="Genomic_DNA"/>
</dbReference>
<evidence type="ECO:0000313" key="1">
    <source>
        <dbReference type="EMBL" id="EFN55515.1"/>
    </source>
</evidence>
<accession>E1ZEL3</accession>
<proteinExistence type="predicted"/>
<dbReference type="OrthoDB" id="5310546at2759"/>
<name>E1ZEL3_CHLVA</name>